<dbReference type="Proteomes" id="UP001198565">
    <property type="component" value="Unassembled WGS sequence"/>
</dbReference>
<dbReference type="SUPFAM" id="SSF52540">
    <property type="entry name" value="P-loop containing nucleoside triphosphate hydrolases"/>
    <property type="match status" value="1"/>
</dbReference>
<dbReference type="PANTHER" id="PTHR11361:SF34">
    <property type="entry name" value="DNA MISMATCH REPAIR PROTEIN MSH1, MITOCHONDRIAL"/>
    <property type="match status" value="1"/>
</dbReference>
<evidence type="ECO:0000256" key="2">
    <source>
        <dbReference type="ARBA" id="ARBA00022840"/>
    </source>
</evidence>
<dbReference type="RefSeq" id="WP_222982413.1">
    <property type="nucleotide sequence ID" value="NZ_JAINVZ010000039.1"/>
</dbReference>
<name>A0ABS7R1B5_9ACTN</name>
<evidence type="ECO:0000256" key="4">
    <source>
        <dbReference type="SAM" id="MobiDB-lite"/>
    </source>
</evidence>
<comment type="caution">
    <text evidence="6">The sequence shown here is derived from an EMBL/GenBank/DDBJ whole genome shotgun (WGS) entry which is preliminary data.</text>
</comment>
<keyword evidence="2" id="KW-0067">ATP-binding</keyword>
<dbReference type="Pfam" id="PF00488">
    <property type="entry name" value="MutS_V"/>
    <property type="match status" value="1"/>
</dbReference>
<dbReference type="InterPro" id="IPR000432">
    <property type="entry name" value="DNA_mismatch_repair_MutS_C"/>
</dbReference>
<protein>
    <recommendedName>
        <fullName evidence="5">DNA mismatch repair proteins mutS family domain-containing protein</fullName>
    </recommendedName>
</protein>
<dbReference type="InterPro" id="IPR045076">
    <property type="entry name" value="MutS"/>
</dbReference>
<dbReference type="SMART" id="SM00534">
    <property type="entry name" value="MUTSac"/>
    <property type="match status" value="1"/>
</dbReference>
<proteinExistence type="predicted"/>
<feature type="region of interest" description="Disordered" evidence="4">
    <location>
        <begin position="12"/>
        <end position="33"/>
    </location>
</feature>
<sequence>MVETFPSILFETADESPSTRGAGGAGSTETHDPDYFTDLNLDQLFEVVTEDRPGYDLLPLYRRRLRTADAVLYRQEVFRDLENPALAEGVKAFAERMRETRARLRQGARLRHRYQQQSWLLRSVDSYRQAVSHLVQTLKEADLGSRGLRAFRDHLVEYERGTAYTTLLEETATTQERLTAVRYCLTITGGKVKVTRYDDEPDYGAEVVAGFEKFSQGQTQDHSVRFREPVELNSVEAAVLDRVALLFPEEFQELDAYAERHGDFVAEAIATFDREAQFYLAYLDTLVPLKEAALDFCYPRMMAGATTVEGQGVFDVVLADRLARTRTTVVPNDFRLEAPERILVVSGPNQGGKTTFARTIGQLHHLAALGCPVPGREAGLLMCDAVFTHFERGENLKDLSGKLKDDLVRIHDILERVTENSIVIMNEVFTSTTLHDAVDLGTKVLRQVIDAGALGVCVTFVDELSELGPATVSMVSTVVPDDPARRTFRIVRKPADGLSYALAVADKYGLTHDKLAERIKRLDASDGSSSRPAKDKS</sequence>
<feature type="domain" description="DNA mismatch repair proteins mutS family" evidence="5">
    <location>
        <begin position="340"/>
        <end position="523"/>
    </location>
</feature>
<reference evidence="6 7" key="1">
    <citation type="submission" date="2021-08" db="EMBL/GenBank/DDBJ databases">
        <title>Streptomyces sp. PTM05 isolated from lichen.</title>
        <authorList>
            <person name="Somphong A."/>
            <person name="Phongsopitanun W."/>
            <person name="Tanasupawat S."/>
        </authorList>
    </citation>
    <scope>NUCLEOTIDE SEQUENCE [LARGE SCALE GENOMIC DNA]</scope>
    <source>
        <strain evidence="6 7">Ptm05</strain>
    </source>
</reference>
<evidence type="ECO:0000313" key="6">
    <source>
        <dbReference type="EMBL" id="MBY8889251.1"/>
    </source>
</evidence>
<dbReference type="PANTHER" id="PTHR11361">
    <property type="entry name" value="DNA MISMATCH REPAIR PROTEIN MUTS FAMILY MEMBER"/>
    <property type="match status" value="1"/>
</dbReference>
<evidence type="ECO:0000259" key="5">
    <source>
        <dbReference type="SMART" id="SM00534"/>
    </source>
</evidence>
<gene>
    <name evidence="6" type="ORF">K7472_31065</name>
</gene>
<keyword evidence="7" id="KW-1185">Reference proteome</keyword>
<evidence type="ECO:0000256" key="1">
    <source>
        <dbReference type="ARBA" id="ARBA00022741"/>
    </source>
</evidence>
<keyword evidence="1" id="KW-0547">Nucleotide-binding</keyword>
<organism evidence="6 7">
    <name type="scientific">Streptantibioticus parmotrematis</name>
    <dbReference type="NCBI Taxonomy" id="2873249"/>
    <lineage>
        <taxon>Bacteria</taxon>
        <taxon>Bacillati</taxon>
        <taxon>Actinomycetota</taxon>
        <taxon>Actinomycetes</taxon>
        <taxon>Kitasatosporales</taxon>
        <taxon>Streptomycetaceae</taxon>
        <taxon>Streptantibioticus</taxon>
    </lineage>
</organism>
<dbReference type="Gene3D" id="3.40.50.300">
    <property type="entry name" value="P-loop containing nucleotide triphosphate hydrolases"/>
    <property type="match status" value="1"/>
</dbReference>
<evidence type="ECO:0000313" key="7">
    <source>
        <dbReference type="Proteomes" id="UP001198565"/>
    </source>
</evidence>
<evidence type="ECO:0000256" key="3">
    <source>
        <dbReference type="ARBA" id="ARBA00023125"/>
    </source>
</evidence>
<accession>A0ABS7R1B5</accession>
<keyword evidence="3" id="KW-0238">DNA-binding</keyword>
<dbReference type="InterPro" id="IPR027417">
    <property type="entry name" value="P-loop_NTPase"/>
</dbReference>
<dbReference type="EMBL" id="JAINVZ010000039">
    <property type="protein sequence ID" value="MBY8889251.1"/>
    <property type="molecule type" value="Genomic_DNA"/>
</dbReference>